<dbReference type="WBParaSite" id="JU765_v2.g6893.t1">
    <property type="protein sequence ID" value="JU765_v2.g6893.t1"/>
    <property type="gene ID" value="JU765_v2.g6893"/>
</dbReference>
<sequence length="672" mass="78632">MKSASKSSFLCFANNSEIETAMSLFDLDCEELTKRMADENLLKTLIFLHENAEKNDFVCKIEKTTLSNVFSSKETAKSEVNMGYLCILILKNVQDTNEDNVSGKVGKLFNGDPSQLKDDVKFLLMINYEIIPVENATHLAEIFNQIRLNIYQTIPVSVTFHEKASIMDSMPFPIFYKKIVAVNFLLNLLLFRYYKTTNYPECDVQMDFPDFSNYIEVFLEKLEKQSAFHKTESTFDEFMNVIGQFQKKIETLPDVEKDEMNNDSDYFVECTGKLSKMAKRNIIPEKNSFMSKTFKNENNENRIIKFLFYDYVKNWPNVLVIPNKQWIGLFRQLYGDDEININSECNPDTIDNFVWVYDESESEEEPFILLNGEKRLFGVIKQKKNKTQDRSLQEHNPSDSTTISKKQDLPTNLMNNSFAKQTETCSRMNEEGFKFLINEESIIKEHRFRLAKKLSKIEEEESQRTESECQNKDEKIRKLEENEKILRKDNQNLKTQIGELENKLKTYQSVVDEAYEENDNLMQQYEQLEARNDENEQTINNLRMEVARLLEVEKDLNDKLMKDSDNKKMEKTISNEKVKTSERLAKLIEDMKQKEPFIKPEQKAAYDHALECLKFMTKKHGSTLNTSELTTDIQQLTKEEFTDAIENFVKTCENSGKLLQKCKEIVEILESE</sequence>
<reference evidence="2" key="1">
    <citation type="submission" date="2022-11" db="UniProtKB">
        <authorList>
            <consortium name="WormBaseParasite"/>
        </authorList>
    </citation>
    <scope>IDENTIFICATION</scope>
</reference>
<dbReference type="Proteomes" id="UP000887576">
    <property type="component" value="Unplaced"/>
</dbReference>
<accession>A0AC34RH12</accession>
<organism evidence="1 2">
    <name type="scientific">Panagrolaimus sp. JU765</name>
    <dbReference type="NCBI Taxonomy" id="591449"/>
    <lineage>
        <taxon>Eukaryota</taxon>
        <taxon>Metazoa</taxon>
        <taxon>Ecdysozoa</taxon>
        <taxon>Nematoda</taxon>
        <taxon>Chromadorea</taxon>
        <taxon>Rhabditida</taxon>
        <taxon>Tylenchina</taxon>
        <taxon>Panagrolaimomorpha</taxon>
        <taxon>Panagrolaimoidea</taxon>
        <taxon>Panagrolaimidae</taxon>
        <taxon>Panagrolaimus</taxon>
    </lineage>
</organism>
<evidence type="ECO:0000313" key="2">
    <source>
        <dbReference type="WBParaSite" id="JU765_v2.g6893.t1"/>
    </source>
</evidence>
<evidence type="ECO:0000313" key="1">
    <source>
        <dbReference type="Proteomes" id="UP000887576"/>
    </source>
</evidence>
<name>A0AC34RH12_9BILA</name>
<proteinExistence type="predicted"/>
<protein>
    <submittedName>
        <fullName evidence="2">Uncharacterized protein</fullName>
    </submittedName>
</protein>